<protein>
    <submittedName>
        <fullName evidence="2">Uncharacterized protein</fullName>
    </submittedName>
</protein>
<dbReference type="EMBL" id="JASPKZ010009345">
    <property type="protein sequence ID" value="KAJ9577802.1"/>
    <property type="molecule type" value="Genomic_DNA"/>
</dbReference>
<keyword evidence="1" id="KW-0812">Transmembrane</keyword>
<evidence type="ECO:0000256" key="1">
    <source>
        <dbReference type="SAM" id="Phobius"/>
    </source>
</evidence>
<keyword evidence="1" id="KW-1133">Transmembrane helix</keyword>
<comment type="caution">
    <text evidence="2">The sequence shown here is derived from an EMBL/GenBank/DDBJ whole genome shotgun (WGS) entry which is preliminary data.</text>
</comment>
<keyword evidence="1" id="KW-0472">Membrane</keyword>
<accession>A0AAD7ZCS0</accession>
<keyword evidence="3" id="KW-1185">Reference proteome</keyword>
<evidence type="ECO:0000313" key="2">
    <source>
        <dbReference type="EMBL" id="KAJ9577802.1"/>
    </source>
</evidence>
<gene>
    <name evidence="2" type="ORF">L9F63_005621</name>
</gene>
<evidence type="ECO:0000313" key="3">
    <source>
        <dbReference type="Proteomes" id="UP001233999"/>
    </source>
</evidence>
<dbReference type="AlphaFoldDB" id="A0AAD7ZCS0"/>
<feature type="non-terminal residue" evidence="2">
    <location>
        <position position="67"/>
    </location>
</feature>
<organism evidence="2 3">
    <name type="scientific">Diploptera punctata</name>
    <name type="common">Pacific beetle cockroach</name>
    <dbReference type="NCBI Taxonomy" id="6984"/>
    <lineage>
        <taxon>Eukaryota</taxon>
        <taxon>Metazoa</taxon>
        <taxon>Ecdysozoa</taxon>
        <taxon>Arthropoda</taxon>
        <taxon>Hexapoda</taxon>
        <taxon>Insecta</taxon>
        <taxon>Pterygota</taxon>
        <taxon>Neoptera</taxon>
        <taxon>Polyneoptera</taxon>
        <taxon>Dictyoptera</taxon>
        <taxon>Blattodea</taxon>
        <taxon>Blaberoidea</taxon>
        <taxon>Blaberidae</taxon>
        <taxon>Diplopterinae</taxon>
        <taxon>Diploptera</taxon>
    </lineage>
</organism>
<proteinExistence type="predicted"/>
<reference evidence="2" key="2">
    <citation type="submission" date="2023-05" db="EMBL/GenBank/DDBJ databases">
        <authorList>
            <person name="Fouks B."/>
        </authorList>
    </citation>
    <scope>NUCLEOTIDE SEQUENCE</scope>
    <source>
        <strain evidence="2">Stay&amp;Tobe</strain>
        <tissue evidence="2">Testes</tissue>
    </source>
</reference>
<reference evidence="2" key="1">
    <citation type="journal article" date="2023" name="IScience">
        <title>Live-bearing cockroach genome reveals convergent evolutionary mechanisms linked to viviparity in insects and beyond.</title>
        <authorList>
            <person name="Fouks B."/>
            <person name="Harrison M.C."/>
            <person name="Mikhailova A.A."/>
            <person name="Marchal E."/>
            <person name="English S."/>
            <person name="Carruthers M."/>
            <person name="Jennings E.C."/>
            <person name="Chiamaka E.L."/>
            <person name="Frigard R.A."/>
            <person name="Pippel M."/>
            <person name="Attardo G.M."/>
            <person name="Benoit J.B."/>
            <person name="Bornberg-Bauer E."/>
            <person name="Tobe S.S."/>
        </authorList>
    </citation>
    <scope>NUCLEOTIDE SEQUENCE</scope>
    <source>
        <strain evidence="2">Stay&amp;Tobe</strain>
    </source>
</reference>
<feature type="transmembrane region" description="Helical" evidence="1">
    <location>
        <begin position="12"/>
        <end position="32"/>
    </location>
</feature>
<name>A0AAD7ZCS0_DIPPU</name>
<sequence length="67" mass="8005">TNFGVDEFDIWMGLRAFLLLASRVWTCVCFLFKKQVRAVVQHQPVKYEIFPLSPLSRHRLNLYLYKT</sequence>
<feature type="non-terminal residue" evidence="2">
    <location>
        <position position="1"/>
    </location>
</feature>
<dbReference type="Proteomes" id="UP001233999">
    <property type="component" value="Unassembled WGS sequence"/>
</dbReference>